<dbReference type="PaxDb" id="3880-AES82192"/>
<dbReference type="EnsemblPlants" id="AES82192">
    <property type="protein sequence ID" value="AES82192"/>
    <property type="gene ID" value="MTR_7g109570"/>
</dbReference>
<name>G7KSU1_MEDTR</name>
<evidence type="ECO:0000313" key="2">
    <source>
        <dbReference type="EnsemblPlants" id="AES82192"/>
    </source>
</evidence>
<protein>
    <submittedName>
        <fullName evidence="1 2">Uncharacterized protein</fullName>
    </submittedName>
</protein>
<sequence>MFYNISKPLQEEDSCFKKGRNLTTDTYTDYNYASLMNDRRSTSSYYVFLCGNLVIKWEGPIKHFSNNKSAINIAHNLVQHDRKKK</sequence>
<keyword evidence="3" id="KW-1185">Reference proteome</keyword>
<dbReference type="EMBL" id="CM001223">
    <property type="protein sequence ID" value="AES82192.1"/>
    <property type="molecule type" value="Genomic_DNA"/>
</dbReference>
<dbReference type="Proteomes" id="UP000002051">
    <property type="component" value="Unassembled WGS sequence"/>
</dbReference>
<dbReference type="AlphaFoldDB" id="G7KSU1"/>
<proteinExistence type="predicted"/>
<gene>
    <name evidence="1" type="ordered locus">MTR_7g109570</name>
</gene>
<evidence type="ECO:0000313" key="3">
    <source>
        <dbReference type="Proteomes" id="UP000002051"/>
    </source>
</evidence>
<organism evidence="1 3">
    <name type="scientific">Medicago truncatula</name>
    <name type="common">Barrel medic</name>
    <name type="synonym">Medicago tribuloides</name>
    <dbReference type="NCBI Taxonomy" id="3880"/>
    <lineage>
        <taxon>Eukaryota</taxon>
        <taxon>Viridiplantae</taxon>
        <taxon>Streptophyta</taxon>
        <taxon>Embryophyta</taxon>
        <taxon>Tracheophyta</taxon>
        <taxon>Spermatophyta</taxon>
        <taxon>Magnoliopsida</taxon>
        <taxon>eudicotyledons</taxon>
        <taxon>Gunneridae</taxon>
        <taxon>Pentapetalae</taxon>
        <taxon>rosids</taxon>
        <taxon>fabids</taxon>
        <taxon>Fabales</taxon>
        <taxon>Fabaceae</taxon>
        <taxon>Papilionoideae</taxon>
        <taxon>50 kb inversion clade</taxon>
        <taxon>NPAAA clade</taxon>
        <taxon>Hologalegina</taxon>
        <taxon>IRL clade</taxon>
        <taxon>Trifolieae</taxon>
        <taxon>Medicago</taxon>
    </lineage>
</organism>
<accession>G7KSU1</accession>
<reference evidence="1 3" key="1">
    <citation type="journal article" date="2011" name="Nature">
        <title>The Medicago genome provides insight into the evolution of rhizobial symbioses.</title>
        <authorList>
            <person name="Young N.D."/>
            <person name="Debelle F."/>
            <person name="Oldroyd G.E."/>
            <person name="Geurts R."/>
            <person name="Cannon S.B."/>
            <person name="Udvardi M.K."/>
            <person name="Benedito V.A."/>
            <person name="Mayer K.F."/>
            <person name="Gouzy J."/>
            <person name="Schoof H."/>
            <person name="Van de Peer Y."/>
            <person name="Proost S."/>
            <person name="Cook D.R."/>
            <person name="Meyers B.C."/>
            <person name="Spannagl M."/>
            <person name="Cheung F."/>
            <person name="De Mita S."/>
            <person name="Krishnakumar V."/>
            <person name="Gundlach H."/>
            <person name="Zhou S."/>
            <person name="Mudge J."/>
            <person name="Bharti A.K."/>
            <person name="Murray J.D."/>
            <person name="Naoumkina M.A."/>
            <person name="Rosen B."/>
            <person name="Silverstein K.A."/>
            <person name="Tang H."/>
            <person name="Rombauts S."/>
            <person name="Zhao P.X."/>
            <person name="Zhou P."/>
            <person name="Barbe V."/>
            <person name="Bardou P."/>
            <person name="Bechner M."/>
            <person name="Bellec A."/>
            <person name="Berger A."/>
            <person name="Berges H."/>
            <person name="Bidwell S."/>
            <person name="Bisseling T."/>
            <person name="Choisne N."/>
            <person name="Couloux A."/>
            <person name="Denny R."/>
            <person name="Deshpande S."/>
            <person name="Dai X."/>
            <person name="Doyle J.J."/>
            <person name="Dudez A.M."/>
            <person name="Farmer A.D."/>
            <person name="Fouteau S."/>
            <person name="Franken C."/>
            <person name="Gibelin C."/>
            <person name="Gish J."/>
            <person name="Goldstein S."/>
            <person name="Gonzalez A.J."/>
            <person name="Green P.J."/>
            <person name="Hallab A."/>
            <person name="Hartog M."/>
            <person name="Hua A."/>
            <person name="Humphray S.J."/>
            <person name="Jeong D.H."/>
            <person name="Jing Y."/>
            <person name="Jocker A."/>
            <person name="Kenton S.M."/>
            <person name="Kim D.J."/>
            <person name="Klee K."/>
            <person name="Lai H."/>
            <person name="Lang C."/>
            <person name="Lin S."/>
            <person name="Macmil S.L."/>
            <person name="Magdelenat G."/>
            <person name="Matthews L."/>
            <person name="McCorrison J."/>
            <person name="Monaghan E.L."/>
            <person name="Mun J.H."/>
            <person name="Najar F.Z."/>
            <person name="Nicholson C."/>
            <person name="Noirot C."/>
            <person name="O'Bleness M."/>
            <person name="Paule C.R."/>
            <person name="Poulain J."/>
            <person name="Prion F."/>
            <person name="Qin B."/>
            <person name="Qu C."/>
            <person name="Retzel E.F."/>
            <person name="Riddle C."/>
            <person name="Sallet E."/>
            <person name="Samain S."/>
            <person name="Samson N."/>
            <person name="Sanders I."/>
            <person name="Saurat O."/>
            <person name="Scarpelli C."/>
            <person name="Schiex T."/>
            <person name="Segurens B."/>
            <person name="Severin A.J."/>
            <person name="Sherrier D.J."/>
            <person name="Shi R."/>
            <person name="Sims S."/>
            <person name="Singer S.R."/>
            <person name="Sinharoy S."/>
            <person name="Sterck L."/>
            <person name="Viollet A."/>
            <person name="Wang B.B."/>
            <person name="Wang K."/>
            <person name="Wang M."/>
            <person name="Wang X."/>
            <person name="Warfsmann J."/>
            <person name="Weissenbach J."/>
            <person name="White D.D."/>
            <person name="White J.D."/>
            <person name="Wiley G.B."/>
            <person name="Wincker P."/>
            <person name="Xing Y."/>
            <person name="Yang L."/>
            <person name="Yao Z."/>
            <person name="Ying F."/>
            <person name="Zhai J."/>
            <person name="Zhou L."/>
            <person name="Zuber A."/>
            <person name="Denarie J."/>
            <person name="Dixon R.A."/>
            <person name="May G.D."/>
            <person name="Schwartz D.C."/>
            <person name="Rogers J."/>
            <person name="Quetier F."/>
            <person name="Town C.D."/>
            <person name="Roe B.A."/>
        </authorList>
    </citation>
    <scope>NUCLEOTIDE SEQUENCE [LARGE SCALE GENOMIC DNA]</scope>
    <source>
        <strain evidence="1">A17</strain>
        <strain evidence="2 3">cv. Jemalong A17</strain>
    </source>
</reference>
<dbReference type="HOGENOM" id="CLU_2516094_0_0_1"/>
<reference evidence="2" key="3">
    <citation type="submission" date="2015-04" db="UniProtKB">
        <authorList>
            <consortium name="EnsemblPlants"/>
        </authorList>
    </citation>
    <scope>IDENTIFICATION</scope>
    <source>
        <strain evidence="2">cv. Jemalong A17</strain>
    </source>
</reference>
<reference evidence="1 3" key="2">
    <citation type="journal article" date="2014" name="BMC Genomics">
        <title>An improved genome release (version Mt4.0) for the model legume Medicago truncatula.</title>
        <authorList>
            <person name="Tang H."/>
            <person name="Krishnakumar V."/>
            <person name="Bidwell S."/>
            <person name="Rosen B."/>
            <person name="Chan A."/>
            <person name="Zhou S."/>
            <person name="Gentzbittel L."/>
            <person name="Childs K.L."/>
            <person name="Yandell M."/>
            <person name="Gundlach H."/>
            <person name="Mayer K.F."/>
            <person name="Schwartz D.C."/>
            <person name="Town C.D."/>
        </authorList>
    </citation>
    <scope>GENOME REANNOTATION</scope>
    <source>
        <strain evidence="2 3">cv. Jemalong A17</strain>
    </source>
</reference>
<evidence type="ECO:0000313" key="1">
    <source>
        <dbReference type="EMBL" id="AES82192.1"/>
    </source>
</evidence>